<evidence type="ECO:0000313" key="1">
    <source>
        <dbReference type="EMBL" id="OWZ11583.1"/>
    </source>
</evidence>
<evidence type="ECO:0000313" key="2">
    <source>
        <dbReference type="Proteomes" id="UP000198211"/>
    </source>
</evidence>
<dbReference type="AlphaFoldDB" id="A0A225W1I2"/>
<organism evidence="1 2">
    <name type="scientific">Phytophthora megakarya</name>
    <dbReference type="NCBI Taxonomy" id="4795"/>
    <lineage>
        <taxon>Eukaryota</taxon>
        <taxon>Sar</taxon>
        <taxon>Stramenopiles</taxon>
        <taxon>Oomycota</taxon>
        <taxon>Peronosporomycetes</taxon>
        <taxon>Peronosporales</taxon>
        <taxon>Peronosporaceae</taxon>
        <taxon>Phytophthora</taxon>
    </lineage>
</organism>
<comment type="caution">
    <text evidence="1">The sequence shown here is derived from an EMBL/GenBank/DDBJ whole genome shotgun (WGS) entry which is preliminary data.</text>
</comment>
<sequence length="261" mass="30449">MQLFVSRRVQSRFKDSDSTYKTVALFPQAGQRNEREKRHEIRKQNRQVEDISVIRLNEVVQYLRDEVNTLQIQHNRLLATIPAVDGMWDTVMGYFRVVRYRLPLSVDLLRLVSKTMTSNVVYNSEYGIEAMIRSWYFLQWFGDVHEELENVTKTAKNSIVANTRTSVTITQQTLINVFPHLLDDDNFALREALLGQRIIMRGSTRFVWCDTSERVTSLIAQSDMLTPILHLLGNWEDVSLVFEKAFISPDFQCIVCLNMHN</sequence>
<evidence type="ECO:0008006" key="3">
    <source>
        <dbReference type="Google" id="ProtNLM"/>
    </source>
</evidence>
<reference evidence="2" key="1">
    <citation type="submission" date="2017-03" db="EMBL/GenBank/DDBJ databases">
        <title>Phytopthora megakarya and P. palmivora, two closely related causual agents of cacao black pod achieved similar genome size and gene model numbers by different mechanisms.</title>
        <authorList>
            <person name="Ali S."/>
            <person name="Shao J."/>
            <person name="Larry D.J."/>
            <person name="Kronmiller B."/>
            <person name="Shen D."/>
            <person name="Strem M.D."/>
            <person name="Melnick R.L."/>
            <person name="Guiltinan M.J."/>
            <person name="Tyler B.M."/>
            <person name="Meinhardt L.W."/>
            <person name="Bailey B.A."/>
        </authorList>
    </citation>
    <scope>NUCLEOTIDE SEQUENCE [LARGE SCALE GENOMIC DNA]</scope>
    <source>
        <strain evidence="2">zdho120</strain>
    </source>
</reference>
<dbReference type="OrthoDB" id="128223at2759"/>
<accession>A0A225W1I2</accession>
<keyword evidence="2" id="KW-1185">Reference proteome</keyword>
<protein>
    <recommendedName>
        <fullName evidence="3">Bzip transcription factor</fullName>
    </recommendedName>
</protein>
<dbReference type="EMBL" id="NBNE01002085">
    <property type="protein sequence ID" value="OWZ11583.1"/>
    <property type="molecule type" value="Genomic_DNA"/>
</dbReference>
<dbReference type="Proteomes" id="UP000198211">
    <property type="component" value="Unassembled WGS sequence"/>
</dbReference>
<name>A0A225W1I2_9STRA</name>
<gene>
    <name evidence="1" type="ORF">PHMEG_00015381</name>
</gene>
<proteinExistence type="predicted"/>